<proteinExistence type="predicted"/>
<dbReference type="eggNOG" id="KOG2294">
    <property type="taxonomic scope" value="Eukaryota"/>
</dbReference>
<evidence type="ECO:0000256" key="2">
    <source>
        <dbReference type="ARBA" id="ARBA00023015"/>
    </source>
</evidence>
<gene>
    <name evidence="9" type="ORF">SS1G_07360</name>
</gene>
<feature type="compositionally biased region" description="Low complexity" evidence="7">
    <location>
        <begin position="61"/>
        <end position="70"/>
    </location>
</feature>
<protein>
    <recommendedName>
        <fullName evidence="8">Fork-head domain-containing protein</fullName>
    </recommendedName>
</protein>
<name>A7EPW1_SCLS1</name>
<dbReference type="PHI-base" id="PHI:123159"/>
<evidence type="ECO:0000256" key="3">
    <source>
        <dbReference type="ARBA" id="ARBA00023125"/>
    </source>
</evidence>
<feature type="region of interest" description="Disordered" evidence="7">
    <location>
        <begin position="1"/>
        <end position="99"/>
    </location>
</feature>
<dbReference type="Proteomes" id="UP000001312">
    <property type="component" value="Unassembled WGS sequence"/>
</dbReference>
<keyword evidence="10" id="KW-1185">Reference proteome</keyword>
<dbReference type="KEGG" id="ssl:SS1G_07360"/>
<dbReference type="PHI-base" id="PHI:6454"/>
<dbReference type="STRING" id="665079.A7EPW1"/>
<evidence type="ECO:0000313" key="10">
    <source>
        <dbReference type="Proteomes" id="UP000001312"/>
    </source>
</evidence>
<accession>A7EPW1</accession>
<feature type="domain" description="Fork-head" evidence="8">
    <location>
        <begin position="122"/>
        <end position="171"/>
    </location>
</feature>
<dbReference type="GO" id="GO:0003700">
    <property type="term" value="F:DNA-binding transcription factor activity"/>
    <property type="evidence" value="ECO:0007669"/>
    <property type="project" value="InterPro"/>
</dbReference>
<dbReference type="AlphaFoldDB" id="A7EPW1"/>
<dbReference type="PRINTS" id="PR00053">
    <property type="entry name" value="FORKHEAD"/>
</dbReference>
<dbReference type="Pfam" id="PF00250">
    <property type="entry name" value="Forkhead"/>
    <property type="match status" value="1"/>
</dbReference>
<dbReference type="GeneID" id="5487877"/>
<evidence type="ECO:0000256" key="7">
    <source>
        <dbReference type="SAM" id="MobiDB-lite"/>
    </source>
</evidence>
<dbReference type="SUPFAM" id="SSF46785">
    <property type="entry name" value="Winged helix' DNA-binding domain"/>
    <property type="match status" value="1"/>
</dbReference>
<dbReference type="SMART" id="SM00339">
    <property type="entry name" value="FH"/>
    <property type="match status" value="1"/>
</dbReference>
<keyword evidence="4" id="KW-0804">Transcription</keyword>
<dbReference type="PANTHER" id="PTHR45881">
    <property type="entry name" value="CHECKPOINT SUPPRESSOR 1-LIKE, ISOFORM A-RELATED"/>
    <property type="match status" value="1"/>
</dbReference>
<evidence type="ECO:0000313" key="9">
    <source>
        <dbReference type="EMBL" id="EDO04877.1"/>
    </source>
</evidence>
<dbReference type="GO" id="GO:0005634">
    <property type="term" value="C:nucleus"/>
    <property type="evidence" value="ECO:0007669"/>
    <property type="project" value="UniProtKB-SubCell"/>
</dbReference>
<keyword evidence="5 6" id="KW-0539">Nucleus</keyword>
<evidence type="ECO:0000256" key="1">
    <source>
        <dbReference type="ARBA" id="ARBA00004123"/>
    </source>
</evidence>
<dbReference type="GO" id="GO:0043565">
    <property type="term" value="F:sequence-specific DNA binding"/>
    <property type="evidence" value="ECO:0007669"/>
    <property type="project" value="InterPro"/>
</dbReference>
<dbReference type="Gene3D" id="1.10.10.10">
    <property type="entry name" value="Winged helix-like DNA-binding domain superfamily/Winged helix DNA-binding domain"/>
    <property type="match status" value="1"/>
</dbReference>
<dbReference type="HOGENOM" id="CLU_1563815_0_0_1"/>
<keyword evidence="2" id="KW-0805">Transcription regulation</keyword>
<reference evidence="10" key="1">
    <citation type="journal article" date="2011" name="PLoS Genet.">
        <title>Genomic analysis of the necrotrophic fungal pathogens Sclerotinia sclerotiorum and Botrytis cinerea.</title>
        <authorList>
            <person name="Amselem J."/>
            <person name="Cuomo C.A."/>
            <person name="van Kan J.A."/>
            <person name="Viaud M."/>
            <person name="Benito E.P."/>
            <person name="Couloux A."/>
            <person name="Coutinho P.M."/>
            <person name="de Vries R.P."/>
            <person name="Dyer P.S."/>
            <person name="Fillinger S."/>
            <person name="Fournier E."/>
            <person name="Gout L."/>
            <person name="Hahn M."/>
            <person name="Kohn L."/>
            <person name="Lapalu N."/>
            <person name="Plummer K.M."/>
            <person name="Pradier J.M."/>
            <person name="Quevillon E."/>
            <person name="Sharon A."/>
            <person name="Simon A."/>
            <person name="ten Have A."/>
            <person name="Tudzynski B."/>
            <person name="Tudzynski P."/>
            <person name="Wincker P."/>
            <person name="Andrew M."/>
            <person name="Anthouard V."/>
            <person name="Beever R.E."/>
            <person name="Beffa R."/>
            <person name="Benoit I."/>
            <person name="Bouzid O."/>
            <person name="Brault B."/>
            <person name="Chen Z."/>
            <person name="Choquer M."/>
            <person name="Collemare J."/>
            <person name="Cotton P."/>
            <person name="Danchin E.G."/>
            <person name="Da Silva C."/>
            <person name="Gautier A."/>
            <person name="Giraud C."/>
            <person name="Giraud T."/>
            <person name="Gonzalez C."/>
            <person name="Grossetete S."/>
            <person name="Guldener U."/>
            <person name="Henrissat B."/>
            <person name="Howlett B.J."/>
            <person name="Kodira C."/>
            <person name="Kretschmer M."/>
            <person name="Lappartient A."/>
            <person name="Leroch M."/>
            <person name="Levis C."/>
            <person name="Mauceli E."/>
            <person name="Neuveglise C."/>
            <person name="Oeser B."/>
            <person name="Pearson M."/>
            <person name="Poulain J."/>
            <person name="Poussereau N."/>
            <person name="Quesneville H."/>
            <person name="Rascle C."/>
            <person name="Schumacher J."/>
            <person name="Segurens B."/>
            <person name="Sexton A."/>
            <person name="Silva E."/>
            <person name="Sirven C."/>
            <person name="Soanes D.M."/>
            <person name="Talbot N.J."/>
            <person name="Templeton M."/>
            <person name="Yandava C."/>
            <person name="Yarden O."/>
            <person name="Zeng Q."/>
            <person name="Rollins J.A."/>
            <person name="Lebrun M.H."/>
            <person name="Dickman M."/>
        </authorList>
    </citation>
    <scope>NUCLEOTIDE SEQUENCE [LARGE SCALE GENOMIC DNA]</scope>
    <source>
        <strain evidence="10">ATCC 18683 / 1980 / Ss-1</strain>
    </source>
</reference>
<dbReference type="RefSeq" id="XP_001591914.1">
    <property type="nucleotide sequence ID" value="XM_001591864.1"/>
</dbReference>
<dbReference type="InterPro" id="IPR036390">
    <property type="entry name" value="WH_DNA-bd_sf"/>
</dbReference>
<dbReference type="InParanoid" id="A7EPW1"/>
<evidence type="ECO:0000256" key="4">
    <source>
        <dbReference type="ARBA" id="ARBA00023163"/>
    </source>
</evidence>
<feature type="compositionally biased region" description="Basic and acidic residues" evidence="7">
    <location>
        <begin position="11"/>
        <end position="21"/>
    </location>
</feature>
<dbReference type="InterPro" id="IPR036388">
    <property type="entry name" value="WH-like_DNA-bd_sf"/>
</dbReference>
<evidence type="ECO:0000256" key="5">
    <source>
        <dbReference type="ARBA" id="ARBA00023242"/>
    </source>
</evidence>
<evidence type="ECO:0000256" key="6">
    <source>
        <dbReference type="PROSITE-ProRule" id="PRU00089"/>
    </source>
</evidence>
<evidence type="ECO:0000259" key="8">
    <source>
        <dbReference type="PROSITE" id="PS50039"/>
    </source>
</evidence>
<dbReference type="SMR" id="A7EPW1"/>
<feature type="DNA-binding region" description="Fork-head" evidence="6">
    <location>
        <begin position="122"/>
        <end position="171"/>
    </location>
</feature>
<organism evidence="9 10">
    <name type="scientific">Sclerotinia sclerotiorum (strain ATCC 18683 / 1980 / Ss-1)</name>
    <name type="common">White mold</name>
    <name type="synonym">Whetzelinia sclerotiorum</name>
    <dbReference type="NCBI Taxonomy" id="665079"/>
    <lineage>
        <taxon>Eukaryota</taxon>
        <taxon>Fungi</taxon>
        <taxon>Dikarya</taxon>
        <taxon>Ascomycota</taxon>
        <taxon>Pezizomycotina</taxon>
        <taxon>Leotiomycetes</taxon>
        <taxon>Helotiales</taxon>
        <taxon>Sclerotiniaceae</taxon>
        <taxon>Sclerotinia</taxon>
    </lineage>
</organism>
<dbReference type="EMBL" id="CH476629">
    <property type="protein sequence ID" value="EDO04877.1"/>
    <property type="molecule type" value="Genomic_DNA"/>
</dbReference>
<comment type="subcellular location">
    <subcellularLocation>
        <location evidence="1 6">Nucleus</location>
    </subcellularLocation>
</comment>
<keyword evidence="3 6" id="KW-0238">DNA-binding</keyword>
<dbReference type="PROSITE" id="PS50039">
    <property type="entry name" value="FORK_HEAD_3"/>
    <property type="match status" value="1"/>
</dbReference>
<dbReference type="InterPro" id="IPR001766">
    <property type="entry name" value="Fork_head_dom"/>
</dbReference>
<sequence>MPSSGKRAQRPRREPMMKVDIPDSSPSRPSKRRKKDMRINVGRHSAEAEGQDEGPIIDNGAPQAIAPAPQGYQRPGTPPPASRIKIPGSNKRSPPAYSAGGTMVMNDSESVDLSLDSNAHIKPGYSYSQMIAQAIIGTPGETLVLNGIYQYIMRRYAYYRHQPPHGWQVSY</sequence>